<sequence length="263" mass="30571">MDRKKKAGVAILISDKIDFEKRSIKGDPEGHFIILKGRIHQEDINIISTYAPNIGTPKYIKKILEDFKKDIDSNTVIVGDFNTPLSKMDISSKQNINKDIVALNNTLDEMDHTDIYRVFHPKEAKYTFFSNVHGTFSKIEHMIGHKTSLNNLKKTEIILSIFLDHKGLKLETNCKEKNPKLSKSWRLNSMLLNNEWDKNEIRKEIKRFLETNKNELTTTQNLRDTAKAVFRGKFIVIQAHLKMSETFQTKNLTLRLQELNEQQ</sequence>
<reference evidence="1 2" key="1">
    <citation type="journal article" date="2020" name="Nature">
        <title>Six reference-quality genomes reveal evolution of bat adaptations.</title>
        <authorList>
            <person name="Jebb D."/>
            <person name="Huang Z."/>
            <person name="Pippel M."/>
            <person name="Hughes G.M."/>
            <person name="Lavrichenko K."/>
            <person name="Devanna P."/>
            <person name="Winkler S."/>
            <person name="Jermiin L.S."/>
            <person name="Skirmuntt E.C."/>
            <person name="Katzourakis A."/>
            <person name="Burkitt-Gray L."/>
            <person name="Ray D.A."/>
            <person name="Sullivan K.A.M."/>
            <person name="Roscito J.G."/>
            <person name="Kirilenko B.M."/>
            <person name="Davalos L.M."/>
            <person name="Corthals A.P."/>
            <person name="Power M.L."/>
            <person name="Jones G."/>
            <person name="Ransome R.D."/>
            <person name="Dechmann D.K.N."/>
            <person name="Locatelli A.G."/>
            <person name="Puechmaille S.J."/>
            <person name="Fedrigo O."/>
            <person name="Jarvis E.D."/>
            <person name="Hiller M."/>
            <person name="Vernes S.C."/>
            <person name="Myers E.W."/>
            <person name="Teeling E.C."/>
        </authorList>
    </citation>
    <scope>NUCLEOTIDE SEQUENCE [LARGE SCALE GENOMIC DNA]</scope>
    <source>
        <strain evidence="1">Bat1K_MPI-CBG_1</strain>
    </source>
</reference>
<accession>A0A834DLZ6</accession>
<evidence type="ECO:0000313" key="1">
    <source>
        <dbReference type="EMBL" id="KAF6088420.1"/>
    </source>
</evidence>
<protein>
    <recommendedName>
        <fullName evidence="3">Endonuclease/exonuclease/phosphatase domain-containing protein</fullName>
    </recommendedName>
</protein>
<proteinExistence type="predicted"/>
<organism evidence="1 2">
    <name type="scientific">Phyllostomus discolor</name>
    <name type="common">pale spear-nosed bat</name>
    <dbReference type="NCBI Taxonomy" id="89673"/>
    <lineage>
        <taxon>Eukaryota</taxon>
        <taxon>Metazoa</taxon>
        <taxon>Chordata</taxon>
        <taxon>Craniata</taxon>
        <taxon>Vertebrata</taxon>
        <taxon>Euteleostomi</taxon>
        <taxon>Mammalia</taxon>
        <taxon>Eutheria</taxon>
        <taxon>Laurasiatheria</taxon>
        <taxon>Chiroptera</taxon>
        <taxon>Yangochiroptera</taxon>
        <taxon>Phyllostomidae</taxon>
        <taxon>Phyllostominae</taxon>
        <taxon>Phyllostomus</taxon>
    </lineage>
</organism>
<evidence type="ECO:0000313" key="2">
    <source>
        <dbReference type="Proteomes" id="UP000664940"/>
    </source>
</evidence>
<comment type="caution">
    <text evidence="1">The sequence shown here is derived from an EMBL/GenBank/DDBJ whole genome shotgun (WGS) entry which is preliminary data.</text>
</comment>
<dbReference type="SUPFAM" id="SSF56219">
    <property type="entry name" value="DNase I-like"/>
    <property type="match status" value="1"/>
</dbReference>
<name>A0A834DLZ6_9CHIR</name>
<dbReference type="InterPro" id="IPR036691">
    <property type="entry name" value="Endo/exonu/phosph_ase_sf"/>
</dbReference>
<dbReference type="Proteomes" id="UP000664940">
    <property type="component" value="Unassembled WGS sequence"/>
</dbReference>
<gene>
    <name evidence="1" type="ORF">HJG60_008245</name>
</gene>
<dbReference type="PANTHER" id="PTHR19446">
    <property type="entry name" value="REVERSE TRANSCRIPTASES"/>
    <property type="match status" value="1"/>
</dbReference>
<dbReference type="AlphaFoldDB" id="A0A834DLZ6"/>
<dbReference type="EMBL" id="JABVXQ010000010">
    <property type="protein sequence ID" value="KAF6088420.1"/>
    <property type="molecule type" value="Genomic_DNA"/>
</dbReference>
<evidence type="ECO:0008006" key="3">
    <source>
        <dbReference type="Google" id="ProtNLM"/>
    </source>
</evidence>
<dbReference type="Gene3D" id="3.60.10.10">
    <property type="entry name" value="Endonuclease/exonuclease/phosphatase"/>
    <property type="match status" value="1"/>
</dbReference>